<feature type="binding site" description="covalent" evidence="8">
    <location>
        <position position="52"/>
    </location>
    <ligand>
        <name>heme c</name>
        <dbReference type="ChEBI" id="CHEBI:61717"/>
        <label>1</label>
    </ligand>
</feature>
<dbReference type="GO" id="GO:0009055">
    <property type="term" value="F:electron transfer activity"/>
    <property type="evidence" value="ECO:0007669"/>
    <property type="project" value="InterPro"/>
</dbReference>
<evidence type="ECO:0000256" key="6">
    <source>
        <dbReference type="ARBA" id="ARBA00023002"/>
    </source>
</evidence>
<dbReference type="InterPro" id="IPR051395">
    <property type="entry name" value="Cytochrome_c_Peroxidase/MauG"/>
</dbReference>
<evidence type="ECO:0000256" key="1">
    <source>
        <dbReference type="ARBA" id="ARBA00004418"/>
    </source>
</evidence>
<evidence type="ECO:0000256" key="7">
    <source>
        <dbReference type="ARBA" id="ARBA00023004"/>
    </source>
</evidence>
<evidence type="ECO:0000256" key="11">
    <source>
        <dbReference type="SAM" id="SignalP"/>
    </source>
</evidence>
<feature type="binding site" description="covalent" evidence="8">
    <location>
        <position position="198"/>
    </location>
    <ligand>
        <name>heme c</name>
        <dbReference type="ChEBI" id="CHEBI:61717"/>
        <label>2</label>
    </ligand>
</feature>
<comment type="cofactor">
    <cofactor evidence="8">
        <name>heme</name>
        <dbReference type="ChEBI" id="CHEBI:30413"/>
    </cofactor>
    <text evidence="8">Binds 2 heme groups.</text>
</comment>
<feature type="binding site" description="axial binding residue" evidence="9">
    <location>
        <position position="202"/>
    </location>
    <ligand>
        <name>heme c</name>
        <dbReference type="ChEBI" id="CHEBI:61717"/>
        <label>2</label>
    </ligand>
    <ligandPart>
        <name>Fe</name>
        <dbReference type="ChEBI" id="CHEBI:18248"/>
    </ligandPart>
</feature>
<dbReference type="InterPro" id="IPR026259">
    <property type="entry name" value="MauG/Cytc_peroxidase"/>
</dbReference>
<keyword evidence="13" id="KW-0575">Peroxidase</keyword>
<dbReference type="EMBL" id="VTXP01000006">
    <property type="protein sequence ID" value="NOJ23593.1"/>
    <property type="molecule type" value="Genomic_DNA"/>
</dbReference>
<protein>
    <submittedName>
        <fullName evidence="13">Cytochrome-c peroxidase</fullName>
    </submittedName>
</protein>
<sequence length="372" mass="41495">MNLFIKALLPLLLWLLTTSALAESISAIQELGRHLFFDTQLSLKGNRSCALCHSPTHGWSNTFTQTINIHGEPDTLNTPSLLNISQQTVFSLTNPSRTKVEMAITTPMFSIDPLEMGLTPDLLLSRLKKSASYSELFEQAYEDSDITLERVVHALKHYLTLIESRNTRFHRYLGGEEQALTSEEQEGFRLFNSVRLQCSRCHGGALLNQPEATISQYQNTGLYGISRQGEPPHYPAIEPGLRRHTSDHQDDGKFRVPSLINVANTGPWAHDGSVQSLASVIENYARGGRKTTYGPNQGDGFHHPNKSFLINGFSLTRSEKAALIAFLHSLSVEDDWTRHPFNSPFCVSNDKQTNTSPDGACSPIQHTQEHPK</sequence>
<dbReference type="Proteomes" id="UP000576645">
    <property type="component" value="Unassembled WGS sequence"/>
</dbReference>
<dbReference type="GO" id="GO:0020037">
    <property type="term" value="F:heme binding"/>
    <property type="evidence" value="ECO:0007669"/>
    <property type="project" value="InterPro"/>
</dbReference>
<comment type="subcellular location">
    <subcellularLocation>
        <location evidence="1">Periplasm</location>
    </subcellularLocation>
</comment>
<dbReference type="GO" id="GO:0004130">
    <property type="term" value="F:cytochrome-c peroxidase activity"/>
    <property type="evidence" value="ECO:0007669"/>
    <property type="project" value="TreeGrafter"/>
</dbReference>
<dbReference type="GO" id="GO:0042597">
    <property type="term" value="C:periplasmic space"/>
    <property type="evidence" value="ECO:0007669"/>
    <property type="project" value="UniProtKB-SubCell"/>
</dbReference>
<evidence type="ECO:0000256" key="2">
    <source>
        <dbReference type="ARBA" id="ARBA00022617"/>
    </source>
</evidence>
<feature type="region of interest" description="Disordered" evidence="10">
    <location>
        <begin position="350"/>
        <end position="372"/>
    </location>
</feature>
<reference evidence="13 14" key="1">
    <citation type="submission" date="2019-09" db="EMBL/GenBank/DDBJ databases">
        <title>Draft genome sequencing and comparative genomics of hatchery-associated Vibrios.</title>
        <authorList>
            <person name="Kehlet-Delgado H."/>
            <person name="Mueller R.S."/>
        </authorList>
    </citation>
    <scope>NUCLEOTIDE SEQUENCE [LARGE SCALE GENOMIC DNA]</scope>
    <source>
        <strain evidence="13 14">09-121-3</strain>
    </source>
</reference>
<evidence type="ECO:0000256" key="9">
    <source>
        <dbReference type="PIRSR" id="PIRSR000294-2"/>
    </source>
</evidence>
<dbReference type="InterPro" id="IPR036909">
    <property type="entry name" value="Cyt_c-like_dom_sf"/>
</dbReference>
<dbReference type="PANTHER" id="PTHR30600">
    <property type="entry name" value="CYTOCHROME C PEROXIDASE-RELATED"/>
    <property type="match status" value="1"/>
</dbReference>
<keyword evidence="6" id="KW-0560">Oxidoreductase</keyword>
<evidence type="ECO:0000313" key="13">
    <source>
        <dbReference type="EMBL" id="NOJ23593.1"/>
    </source>
</evidence>
<keyword evidence="3 9" id="KW-0479">Metal-binding</keyword>
<feature type="chain" id="PRO_5043005468" evidence="11">
    <location>
        <begin position="23"/>
        <end position="372"/>
    </location>
</feature>
<keyword evidence="4 11" id="KW-0732">Signal</keyword>
<evidence type="ECO:0000313" key="14">
    <source>
        <dbReference type="Proteomes" id="UP000576645"/>
    </source>
</evidence>
<dbReference type="PANTHER" id="PTHR30600:SF10">
    <property type="entry name" value="BLL6722 PROTEIN"/>
    <property type="match status" value="1"/>
</dbReference>
<keyword evidence="5" id="KW-0574">Periplasm</keyword>
<dbReference type="PROSITE" id="PS51007">
    <property type="entry name" value="CYTC"/>
    <property type="match status" value="1"/>
</dbReference>
<evidence type="ECO:0000256" key="3">
    <source>
        <dbReference type="ARBA" id="ARBA00022723"/>
    </source>
</evidence>
<feature type="binding site" description="covalent" evidence="8">
    <location>
        <position position="201"/>
    </location>
    <ligand>
        <name>heme c</name>
        <dbReference type="ChEBI" id="CHEBI:61717"/>
        <label>2</label>
    </ligand>
</feature>
<dbReference type="PIRSF" id="PIRSF000294">
    <property type="entry name" value="Cytochrome-c_peroxidase"/>
    <property type="match status" value="1"/>
</dbReference>
<dbReference type="AlphaFoldDB" id="A0AAP6ZR97"/>
<evidence type="ECO:0000256" key="4">
    <source>
        <dbReference type="ARBA" id="ARBA00022729"/>
    </source>
</evidence>
<keyword evidence="2 8" id="KW-0349">Heme</keyword>
<feature type="domain" description="Cytochrome c" evidence="12">
    <location>
        <begin position="182"/>
        <end position="331"/>
    </location>
</feature>
<evidence type="ECO:0000256" key="10">
    <source>
        <dbReference type="SAM" id="MobiDB-lite"/>
    </source>
</evidence>
<evidence type="ECO:0000256" key="8">
    <source>
        <dbReference type="PIRSR" id="PIRSR000294-1"/>
    </source>
</evidence>
<evidence type="ECO:0000256" key="5">
    <source>
        <dbReference type="ARBA" id="ARBA00022764"/>
    </source>
</evidence>
<gene>
    <name evidence="13" type="ORF">F0238_12730</name>
</gene>
<dbReference type="RefSeq" id="WP_171352830.1">
    <property type="nucleotide sequence ID" value="NZ_VTXP01000006.1"/>
</dbReference>
<dbReference type="SUPFAM" id="SSF46626">
    <property type="entry name" value="Cytochrome c"/>
    <property type="match status" value="2"/>
</dbReference>
<comment type="caution">
    <text evidence="13">The sequence shown here is derived from an EMBL/GenBank/DDBJ whole genome shotgun (WGS) entry which is preliminary data.</text>
</comment>
<name>A0AAP6ZR97_9VIBR</name>
<dbReference type="InterPro" id="IPR004852">
    <property type="entry name" value="Di-haem_cyt_c_peroxidsae"/>
</dbReference>
<dbReference type="Pfam" id="PF03150">
    <property type="entry name" value="CCP_MauG"/>
    <property type="match status" value="1"/>
</dbReference>
<proteinExistence type="predicted"/>
<dbReference type="GO" id="GO:0046872">
    <property type="term" value="F:metal ion binding"/>
    <property type="evidence" value="ECO:0007669"/>
    <property type="project" value="UniProtKB-KW"/>
</dbReference>
<dbReference type="Gene3D" id="1.10.760.10">
    <property type="entry name" value="Cytochrome c-like domain"/>
    <property type="match status" value="2"/>
</dbReference>
<feature type="binding site" description="axial binding residue" evidence="9">
    <location>
        <position position="53"/>
    </location>
    <ligand>
        <name>heme c</name>
        <dbReference type="ChEBI" id="CHEBI:61717"/>
        <label>1</label>
    </ligand>
    <ligandPart>
        <name>Fe</name>
        <dbReference type="ChEBI" id="CHEBI:18248"/>
    </ligandPart>
</feature>
<accession>A0AAP6ZR97</accession>
<comment type="PTM">
    <text evidence="8">Binds 2 heme groups per subunit.</text>
</comment>
<organism evidence="13 14">
    <name type="scientific">Vibrio coralliilyticus</name>
    <dbReference type="NCBI Taxonomy" id="190893"/>
    <lineage>
        <taxon>Bacteria</taxon>
        <taxon>Pseudomonadati</taxon>
        <taxon>Pseudomonadota</taxon>
        <taxon>Gammaproteobacteria</taxon>
        <taxon>Vibrionales</taxon>
        <taxon>Vibrionaceae</taxon>
        <taxon>Vibrio</taxon>
    </lineage>
</organism>
<dbReference type="InterPro" id="IPR009056">
    <property type="entry name" value="Cyt_c-like_dom"/>
</dbReference>
<feature type="binding site" description="covalent" evidence="8">
    <location>
        <position position="49"/>
    </location>
    <ligand>
        <name>heme c</name>
        <dbReference type="ChEBI" id="CHEBI:61717"/>
        <label>1</label>
    </ligand>
</feature>
<feature type="signal peptide" evidence="11">
    <location>
        <begin position="1"/>
        <end position="22"/>
    </location>
</feature>
<keyword evidence="7 9" id="KW-0408">Iron</keyword>
<evidence type="ECO:0000259" key="12">
    <source>
        <dbReference type="PROSITE" id="PS51007"/>
    </source>
</evidence>